<name>A0A195F577_9HYME</name>
<gene>
    <name evidence="3" type="ORF">ALC56_09940</name>
</gene>
<feature type="domain" description="Helix-turn-helix" evidence="2">
    <location>
        <begin position="113"/>
        <end position="153"/>
    </location>
</feature>
<evidence type="ECO:0000313" key="3">
    <source>
        <dbReference type="EMBL" id="KYN35740.1"/>
    </source>
</evidence>
<accession>A0A195F577</accession>
<evidence type="ECO:0000259" key="2">
    <source>
        <dbReference type="Pfam" id="PF26215"/>
    </source>
</evidence>
<dbReference type="InterPro" id="IPR058912">
    <property type="entry name" value="HTH_animal"/>
</dbReference>
<dbReference type="AlphaFoldDB" id="A0A195F577"/>
<sequence length="253" mass="30712">IANEGDRSEREDVRRERSENIVAWLRELSEEMRKGLKGVREEIREIAREQNEVLRKEIEKAKEELRKREERWEKERKERRGWDITKGIEKVLRKIEMEIRITAFCFSKNRYAGLVDRIFLLLNPKFHLDNFCFIIKVLLENDYPLNFIFENINNRLKKIIMARNRKSVVNDDRVETVQYSWFTVPFIRGITEKFSKLNNERMRVLFYCSIEYAINCDNSLGYIKAPLPRDKKLFIRSRIRVAMQIMWDRRVDS</sequence>
<proteinExistence type="predicted"/>
<feature type="coiled-coil region" evidence="1">
    <location>
        <begin position="36"/>
        <end position="80"/>
    </location>
</feature>
<keyword evidence="1" id="KW-0175">Coiled coil</keyword>
<feature type="non-terminal residue" evidence="3">
    <location>
        <position position="1"/>
    </location>
</feature>
<dbReference type="EMBL" id="KQ981798">
    <property type="protein sequence ID" value="KYN35740.1"/>
    <property type="molecule type" value="Genomic_DNA"/>
</dbReference>
<dbReference type="Pfam" id="PF26215">
    <property type="entry name" value="HTH_animal"/>
    <property type="match status" value="1"/>
</dbReference>
<evidence type="ECO:0000256" key="1">
    <source>
        <dbReference type="SAM" id="Coils"/>
    </source>
</evidence>
<dbReference type="Proteomes" id="UP000078541">
    <property type="component" value="Unassembled WGS sequence"/>
</dbReference>
<evidence type="ECO:0000313" key="4">
    <source>
        <dbReference type="Proteomes" id="UP000078541"/>
    </source>
</evidence>
<keyword evidence="4" id="KW-1185">Reference proteome</keyword>
<protein>
    <recommendedName>
        <fullName evidence="2">Helix-turn-helix domain-containing protein</fullName>
    </recommendedName>
</protein>
<dbReference type="STRING" id="34720.A0A195F577"/>
<organism evidence="3 4">
    <name type="scientific">Trachymyrmex septentrionalis</name>
    <dbReference type="NCBI Taxonomy" id="34720"/>
    <lineage>
        <taxon>Eukaryota</taxon>
        <taxon>Metazoa</taxon>
        <taxon>Ecdysozoa</taxon>
        <taxon>Arthropoda</taxon>
        <taxon>Hexapoda</taxon>
        <taxon>Insecta</taxon>
        <taxon>Pterygota</taxon>
        <taxon>Neoptera</taxon>
        <taxon>Endopterygota</taxon>
        <taxon>Hymenoptera</taxon>
        <taxon>Apocrita</taxon>
        <taxon>Aculeata</taxon>
        <taxon>Formicoidea</taxon>
        <taxon>Formicidae</taxon>
        <taxon>Myrmicinae</taxon>
        <taxon>Trachymyrmex</taxon>
    </lineage>
</organism>
<reference evidence="3 4" key="1">
    <citation type="submission" date="2016-03" db="EMBL/GenBank/DDBJ databases">
        <title>Trachymyrmex septentrionalis WGS genome.</title>
        <authorList>
            <person name="Nygaard S."/>
            <person name="Hu H."/>
            <person name="Boomsma J."/>
            <person name="Zhang G."/>
        </authorList>
    </citation>
    <scope>NUCLEOTIDE SEQUENCE [LARGE SCALE GENOMIC DNA]</scope>
    <source>
        <strain evidence="3">Tsep2-gDNA-1</strain>
        <tissue evidence="3">Whole body</tissue>
    </source>
</reference>